<reference evidence="4" key="1">
    <citation type="journal article" date="2019" name="Int. J. Syst. Evol. Microbiol.">
        <title>The Global Catalogue of Microorganisms (GCM) 10K type strain sequencing project: providing services to taxonomists for standard genome sequencing and annotation.</title>
        <authorList>
            <consortium name="The Broad Institute Genomics Platform"/>
            <consortium name="The Broad Institute Genome Sequencing Center for Infectious Disease"/>
            <person name="Wu L."/>
            <person name="Ma J."/>
        </authorList>
    </citation>
    <scope>NUCLEOTIDE SEQUENCE [LARGE SCALE GENOMIC DNA]</scope>
    <source>
        <strain evidence="4">JCM 14303</strain>
    </source>
</reference>
<dbReference type="Gene3D" id="3.30.530.20">
    <property type="match status" value="1"/>
</dbReference>
<dbReference type="Pfam" id="PF08327">
    <property type="entry name" value="AHSA1"/>
    <property type="match status" value="1"/>
</dbReference>
<feature type="domain" description="Activator of Hsp90 ATPase homologue 1/2-like C-terminal" evidence="2">
    <location>
        <begin position="32"/>
        <end position="146"/>
    </location>
</feature>
<name>A0ABP4M6A3_9ACTN</name>
<dbReference type="InterPro" id="IPR013538">
    <property type="entry name" value="ASHA1/2-like_C"/>
</dbReference>
<evidence type="ECO:0000313" key="4">
    <source>
        <dbReference type="Proteomes" id="UP001500363"/>
    </source>
</evidence>
<proteinExistence type="inferred from homology"/>
<comment type="similarity">
    <text evidence="1">Belongs to the AHA1 family.</text>
</comment>
<evidence type="ECO:0000259" key="2">
    <source>
        <dbReference type="Pfam" id="PF08327"/>
    </source>
</evidence>
<dbReference type="SUPFAM" id="SSF55961">
    <property type="entry name" value="Bet v1-like"/>
    <property type="match status" value="1"/>
</dbReference>
<sequence length="174" mass="19410">MPDLGQLLDTARTITHSTDHTYAVVLRRTYEADIQDVWSAWTTPSRLSRWLGQVTGTREVGGTVHLTMSPPDQDVATVQITTCNAPTALQAHWTWPGEPDSTVDLHLEPAGSTTILTLTHSQVTEQTAVQYGYGWEDFLNRLTNLLADEDPAAVSWSEAQQHLKPLWEDLFTRA</sequence>
<evidence type="ECO:0000256" key="1">
    <source>
        <dbReference type="ARBA" id="ARBA00006817"/>
    </source>
</evidence>
<gene>
    <name evidence="3" type="ORF">GCM10009741_43990</name>
</gene>
<protein>
    <recommendedName>
        <fullName evidence="2">Activator of Hsp90 ATPase homologue 1/2-like C-terminal domain-containing protein</fullName>
    </recommendedName>
</protein>
<dbReference type="InterPro" id="IPR023393">
    <property type="entry name" value="START-like_dom_sf"/>
</dbReference>
<evidence type="ECO:0000313" key="3">
    <source>
        <dbReference type="EMBL" id="GAA1536618.1"/>
    </source>
</evidence>
<comment type="caution">
    <text evidence="3">The sequence shown here is derived from an EMBL/GenBank/DDBJ whole genome shotgun (WGS) entry which is preliminary data.</text>
</comment>
<dbReference type="Proteomes" id="UP001500363">
    <property type="component" value="Unassembled WGS sequence"/>
</dbReference>
<dbReference type="RefSeq" id="WP_344176845.1">
    <property type="nucleotide sequence ID" value="NZ_BAAANC010000002.1"/>
</dbReference>
<dbReference type="EMBL" id="BAAANC010000002">
    <property type="protein sequence ID" value="GAA1536618.1"/>
    <property type="molecule type" value="Genomic_DNA"/>
</dbReference>
<keyword evidence="4" id="KW-1185">Reference proteome</keyword>
<accession>A0ABP4M6A3</accession>
<organism evidence="3 4">
    <name type="scientific">Kribbella lupini</name>
    <dbReference type="NCBI Taxonomy" id="291602"/>
    <lineage>
        <taxon>Bacteria</taxon>
        <taxon>Bacillati</taxon>
        <taxon>Actinomycetota</taxon>
        <taxon>Actinomycetes</taxon>
        <taxon>Propionibacteriales</taxon>
        <taxon>Kribbellaceae</taxon>
        <taxon>Kribbella</taxon>
    </lineage>
</organism>